<evidence type="ECO:0000313" key="4">
    <source>
        <dbReference type="EMBL" id="OPB36208.1"/>
    </source>
</evidence>
<comment type="caution">
    <text evidence="4">The sequence shown here is derived from an EMBL/GenBank/DDBJ whole genome shotgun (WGS) entry which is preliminary data.</text>
</comment>
<evidence type="ECO:0000256" key="1">
    <source>
        <dbReference type="ARBA" id="ARBA00022857"/>
    </source>
</evidence>
<feature type="domain" description="NmrA-like" evidence="3">
    <location>
        <begin position="6"/>
        <end position="237"/>
    </location>
</feature>
<dbReference type="Gene3D" id="3.40.50.720">
    <property type="entry name" value="NAD(P)-binding Rossmann-like Domain"/>
    <property type="match status" value="1"/>
</dbReference>
<dbReference type="PANTHER" id="PTHR47706">
    <property type="entry name" value="NMRA-LIKE FAMILY PROTEIN"/>
    <property type="match status" value="1"/>
</dbReference>
<keyword evidence="5" id="KW-1185">Reference proteome</keyword>
<dbReference type="Proteomes" id="UP000191004">
    <property type="component" value="Unassembled WGS sequence"/>
</dbReference>
<dbReference type="InterPro" id="IPR008030">
    <property type="entry name" value="NmrA-like"/>
</dbReference>
<dbReference type="CDD" id="cd05259">
    <property type="entry name" value="PCBER_SDR_a"/>
    <property type="match status" value="1"/>
</dbReference>
<keyword evidence="1" id="KW-0521">NADP</keyword>
<dbReference type="OrthoDB" id="9984533at2759"/>
<proteinExistence type="predicted"/>
<dbReference type="PANTHER" id="PTHR47706:SF9">
    <property type="entry name" value="NMRA-LIKE DOMAIN-CONTAINING PROTEIN-RELATED"/>
    <property type="match status" value="1"/>
</dbReference>
<keyword evidence="2" id="KW-0560">Oxidoreductase</keyword>
<reference evidence="4 5" key="1">
    <citation type="submission" date="2016-04" db="EMBL/GenBank/DDBJ databases">
        <title>Multiple horizontal gene transfer events from other fungi enriched the ability of the initially mycotrophic fungus Trichoderma (Ascomycota) to feed on dead plant biomass.</title>
        <authorList>
            <person name="Atanasova L."/>
            <person name="Chenthamara K."/>
            <person name="Zhang J."/>
            <person name="Grujic M."/>
            <person name="Henrissat B."/>
            <person name="Kuo A."/>
            <person name="Aertz A."/>
            <person name="Salamov A."/>
            <person name="Lipzen A."/>
            <person name="Labutti K."/>
            <person name="Barry K."/>
            <person name="Miao Y."/>
            <person name="Rahimi M.J."/>
            <person name="Shen Q."/>
            <person name="Grigoriev I.V."/>
            <person name="Kubicek C.P."/>
            <person name="Druzhinina I.S."/>
        </authorList>
    </citation>
    <scope>NUCLEOTIDE SEQUENCE [LARGE SCALE GENOMIC DNA]</scope>
    <source>
        <strain evidence="4 5">NJAU 4742</strain>
    </source>
</reference>
<dbReference type="InterPro" id="IPR051609">
    <property type="entry name" value="NmrA/Isoflavone_reductase-like"/>
</dbReference>
<sequence>MGATIKNVIILGASGSVGSVAIPALTELDFNVSVVVRPLSKSSFPDYVTVHKSDYTTESLTSVFAGQDAVISVIAASDVTIQKNAIDAAVAAGVKRFLPSEYGGDTSLPEIEKFTPFAKGKKEVFSYLKSKEPEGLTWTALYTGPFFDSLLEIGTGLMGWEIEDYKTTIYDSGNQQYDATNFETVGKAIASVLTHLDITKNQQVYVNSFKVCQNEVIEGLERLLGKKIAISRASSVEIAERGRLTMANGEWQKGYFDSATGSTHGPWGFCDFGGRATRWNEVLDIPKEDLETTLKRVLKNKKLI</sequence>
<evidence type="ECO:0000256" key="2">
    <source>
        <dbReference type="ARBA" id="ARBA00023002"/>
    </source>
</evidence>
<dbReference type="SUPFAM" id="SSF51735">
    <property type="entry name" value="NAD(P)-binding Rossmann-fold domains"/>
    <property type="match status" value="1"/>
</dbReference>
<dbReference type="AlphaFoldDB" id="A0A1T3C521"/>
<dbReference type="Pfam" id="PF05368">
    <property type="entry name" value="NmrA"/>
    <property type="match status" value="1"/>
</dbReference>
<evidence type="ECO:0000259" key="3">
    <source>
        <dbReference type="Pfam" id="PF05368"/>
    </source>
</evidence>
<evidence type="ECO:0000313" key="5">
    <source>
        <dbReference type="Proteomes" id="UP000191004"/>
    </source>
</evidence>
<dbReference type="InterPro" id="IPR036291">
    <property type="entry name" value="NAD(P)-bd_dom_sf"/>
</dbReference>
<name>A0A1T3C521_9HYPO</name>
<dbReference type="Gene3D" id="3.90.25.10">
    <property type="entry name" value="UDP-galactose 4-epimerase, domain 1"/>
    <property type="match status" value="1"/>
</dbReference>
<accession>A0A1T3C521</accession>
<gene>
    <name evidence="4" type="ORF">A0O28_0109840</name>
</gene>
<dbReference type="EMBL" id="LVVK01000026">
    <property type="protein sequence ID" value="OPB36208.1"/>
    <property type="molecule type" value="Genomic_DNA"/>
</dbReference>
<protein>
    <submittedName>
        <fullName evidence="4">NmrA-like family protein</fullName>
    </submittedName>
</protein>
<dbReference type="InterPro" id="IPR045312">
    <property type="entry name" value="PCBER-like"/>
</dbReference>
<dbReference type="GO" id="GO:0016491">
    <property type="term" value="F:oxidoreductase activity"/>
    <property type="evidence" value="ECO:0007669"/>
    <property type="project" value="UniProtKB-KW"/>
</dbReference>
<organism evidence="4 5">
    <name type="scientific">Trichoderma guizhouense</name>
    <dbReference type="NCBI Taxonomy" id="1491466"/>
    <lineage>
        <taxon>Eukaryota</taxon>
        <taxon>Fungi</taxon>
        <taxon>Dikarya</taxon>
        <taxon>Ascomycota</taxon>
        <taxon>Pezizomycotina</taxon>
        <taxon>Sordariomycetes</taxon>
        <taxon>Hypocreomycetidae</taxon>
        <taxon>Hypocreales</taxon>
        <taxon>Hypocreaceae</taxon>
        <taxon>Trichoderma</taxon>
    </lineage>
</organism>